<evidence type="ECO:0000313" key="6">
    <source>
        <dbReference type="EMBL" id="MCK0196305.1"/>
    </source>
</evidence>
<organism evidence="6 7">
    <name type="scientific">Ancylobacter crimeensis</name>
    <dbReference type="NCBI Taxonomy" id="2579147"/>
    <lineage>
        <taxon>Bacteria</taxon>
        <taxon>Pseudomonadati</taxon>
        <taxon>Pseudomonadota</taxon>
        <taxon>Alphaproteobacteria</taxon>
        <taxon>Hyphomicrobiales</taxon>
        <taxon>Xanthobacteraceae</taxon>
        <taxon>Ancylobacter</taxon>
    </lineage>
</organism>
<comment type="caution">
    <text evidence="6">The sequence shown here is derived from an EMBL/GenBank/DDBJ whole genome shotgun (WGS) entry which is preliminary data.</text>
</comment>
<evidence type="ECO:0000256" key="1">
    <source>
        <dbReference type="ARBA" id="ARBA00009667"/>
    </source>
</evidence>
<gene>
    <name evidence="6" type="ORF">MWN34_05195</name>
</gene>
<comment type="pathway">
    <text evidence="4">Amino-acid biosynthesis.</text>
</comment>
<keyword evidence="2 5" id="KW-0028">Amino-acid biosynthesis</keyword>
<dbReference type="Proteomes" id="UP001203284">
    <property type="component" value="Unassembled WGS sequence"/>
</dbReference>
<dbReference type="RefSeq" id="WP_247027271.1">
    <property type="nucleotide sequence ID" value="NZ_JALKCH010000003.1"/>
</dbReference>
<dbReference type="SUPFAM" id="SSF51366">
    <property type="entry name" value="Ribulose-phoshate binding barrel"/>
    <property type="match status" value="1"/>
</dbReference>
<dbReference type="EMBL" id="JALKCH010000003">
    <property type="protein sequence ID" value="MCK0196305.1"/>
    <property type="molecule type" value="Genomic_DNA"/>
</dbReference>
<keyword evidence="3 5" id="KW-0368">Histidine biosynthesis</keyword>
<dbReference type="InterPro" id="IPR013785">
    <property type="entry name" value="Aldolase_TIM"/>
</dbReference>
<evidence type="ECO:0000313" key="7">
    <source>
        <dbReference type="Proteomes" id="UP001203284"/>
    </source>
</evidence>
<dbReference type="InterPro" id="IPR006062">
    <property type="entry name" value="His_biosynth"/>
</dbReference>
<evidence type="ECO:0000256" key="3">
    <source>
        <dbReference type="ARBA" id="ARBA00023102"/>
    </source>
</evidence>
<dbReference type="Pfam" id="PF00977">
    <property type="entry name" value="His_biosynth"/>
    <property type="match status" value="1"/>
</dbReference>
<evidence type="ECO:0000256" key="4">
    <source>
        <dbReference type="ARBA" id="ARBA00029440"/>
    </source>
</evidence>
<dbReference type="Gene3D" id="3.20.20.70">
    <property type="entry name" value="Aldolase class I"/>
    <property type="match status" value="1"/>
</dbReference>
<protein>
    <submittedName>
        <fullName evidence="6">HisA/HisF-related TIM barrel protein</fullName>
    </submittedName>
</protein>
<sequence>MELIPVLDLMGGVVVHARRGERDRYRPIETPLCPGSDPFAIAEALLALAPFRTLYIADLDAIRGRGDHDAVIGALQRRHPGLALWVDAGEGTPERVSRRVSAGLGRPVVGTESLAGSSAARTVLAGEGTILSLDHDARGRMGPDAIHDTPALWPDDLIVMTLARVGSDAGPDIARLAEVQQKAGRRRVHAAGGVRDTSDLDRLTGQGVAGVLLASALHDGRLDPATLRRFTG</sequence>
<evidence type="ECO:0000256" key="2">
    <source>
        <dbReference type="ARBA" id="ARBA00022605"/>
    </source>
</evidence>
<dbReference type="CDD" id="cd04723">
    <property type="entry name" value="HisA_HisF"/>
    <property type="match status" value="1"/>
</dbReference>
<evidence type="ECO:0000256" key="5">
    <source>
        <dbReference type="RuleBase" id="RU003657"/>
    </source>
</evidence>
<dbReference type="InterPro" id="IPR011060">
    <property type="entry name" value="RibuloseP-bd_barrel"/>
</dbReference>
<comment type="similarity">
    <text evidence="1 5">Belongs to the HisA/HisF family.</text>
</comment>
<proteinExistence type="inferred from homology"/>
<name>A0ABT0D8L6_9HYPH</name>
<reference evidence="6 7" key="1">
    <citation type="submission" date="2022-04" db="EMBL/GenBank/DDBJ databases">
        <authorList>
            <person name="Grouzdev D.S."/>
            <person name="Pantiukh K.S."/>
            <person name="Krutkina M.S."/>
        </authorList>
    </citation>
    <scope>NUCLEOTIDE SEQUENCE [LARGE SCALE GENOMIC DNA]</scope>
    <source>
        <strain evidence="6 7">6x-1</strain>
    </source>
</reference>
<keyword evidence="7" id="KW-1185">Reference proteome</keyword>
<accession>A0ABT0D8L6</accession>